<reference evidence="4 5" key="1">
    <citation type="journal article" date="2013" name="Genome Announc.">
        <title>Complete Genome Sequence of the Thermophilic and Facultatively Chemolithoautotrophic Sulfate Reducer Archaeoglobus sulfaticallidus Strain PM70-1T.</title>
        <authorList>
            <person name="Stokke R."/>
            <person name="Hocking W.P."/>
            <person name="Steinsbu B.O."/>
            <person name="Steen I.H."/>
        </authorList>
    </citation>
    <scope>NUCLEOTIDE SEQUENCE [LARGE SCALE GENOMIC DNA]</scope>
    <source>
        <strain evidence="4">PM70-1</strain>
    </source>
</reference>
<dbReference type="eggNOG" id="arCOG02699">
    <property type="taxonomic scope" value="Archaea"/>
</dbReference>
<dbReference type="InterPro" id="IPR011053">
    <property type="entry name" value="Single_hybrid_motif"/>
</dbReference>
<dbReference type="PROSITE" id="PS50968">
    <property type="entry name" value="BIOTINYL_LIPOYL"/>
    <property type="match status" value="1"/>
</dbReference>
<dbReference type="SUPFAM" id="SSF51230">
    <property type="entry name" value="Single hybrid motif"/>
    <property type="match status" value="1"/>
</dbReference>
<keyword evidence="2" id="KW-0092">Biotin</keyword>
<evidence type="ECO:0000256" key="1">
    <source>
        <dbReference type="ARBA" id="ARBA00001941"/>
    </source>
</evidence>
<evidence type="ECO:0000259" key="3">
    <source>
        <dbReference type="PROSITE" id="PS50968"/>
    </source>
</evidence>
<accession>N0BGD7</accession>
<dbReference type="FunFam" id="2.40.50.100:FF:000003">
    <property type="entry name" value="Acetyl-CoA carboxylase biotin carboxyl carrier protein"/>
    <property type="match status" value="1"/>
</dbReference>
<dbReference type="KEGG" id="ast:Asulf_02089"/>
<dbReference type="EMBL" id="CP005290">
    <property type="protein sequence ID" value="AGK62048.1"/>
    <property type="molecule type" value="Genomic_DNA"/>
</dbReference>
<dbReference type="HOGENOM" id="CLU_016733_5_4_2"/>
<sequence length="138" mass="15529">MKGFKIAIDDEEFDVFVEKLDDNVYKVQINDKTAVVSIRDDIIEFKDSEAIVVREEKARSVEVKKDVGRREIKSMLPGTVMKILVKEGDKVNAGNTVLILEAMKMENEITSPFDGIVKEIRVKSGDRVDTGDVLVVIE</sequence>
<dbReference type="PANTHER" id="PTHR45266">
    <property type="entry name" value="OXALOACETATE DECARBOXYLASE ALPHA CHAIN"/>
    <property type="match status" value="1"/>
</dbReference>
<evidence type="ECO:0000256" key="2">
    <source>
        <dbReference type="ARBA" id="ARBA00023267"/>
    </source>
</evidence>
<dbReference type="InterPro" id="IPR050709">
    <property type="entry name" value="Biotin_Carboxyl_Carrier/Decarb"/>
</dbReference>
<evidence type="ECO:0000313" key="4">
    <source>
        <dbReference type="EMBL" id="AGK62048.1"/>
    </source>
</evidence>
<comment type="cofactor">
    <cofactor evidence="1">
        <name>Co(2+)</name>
        <dbReference type="ChEBI" id="CHEBI:48828"/>
    </cofactor>
</comment>
<evidence type="ECO:0000313" key="5">
    <source>
        <dbReference type="Proteomes" id="UP000013307"/>
    </source>
</evidence>
<dbReference type="OrthoDB" id="31083at2157"/>
<organism evidence="4 5">
    <name type="scientific">Archaeoglobus sulfaticallidus PM70-1</name>
    <dbReference type="NCBI Taxonomy" id="387631"/>
    <lineage>
        <taxon>Archaea</taxon>
        <taxon>Methanobacteriati</taxon>
        <taxon>Methanobacteriota</taxon>
        <taxon>Archaeoglobi</taxon>
        <taxon>Archaeoglobales</taxon>
        <taxon>Archaeoglobaceae</taxon>
        <taxon>Archaeoglobus</taxon>
    </lineage>
</organism>
<dbReference type="STRING" id="387631.Asulf_02089"/>
<dbReference type="InterPro" id="IPR000089">
    <property type="entry name" value="Biotin_lipoyl"/>
</dbReference>
<name>N0BGD7_9EURY</name>
<dbReference type="CDD" id="cd06850">
    <property type="entry name" value="biotinyl_domain"/>
    <property type="match status" value="1"/>
</dbReference>
<dbReference type="Proteomes" id="UP000013307">
    <property type="component" value="Chromosome"/>
</dbReference>
<dbReference type="Gene3D" id="2.40.50.100">
    <property type="match status" value="1"/>
</dbReference>
<proteinExistence type="predicted"/>
<protein>
    <recommendedName>
        <fullName evidence="3">Lipoyl-binding domain-containing protein</fullName>
    </recommendedName>
</protein>
<gene>
    <name evidence="4" type="ORF">Asulf_02089</name>
</gene>
<dbReference type="PANTHER" id="PTHR45266:SF3">
    <property type="entry name" value="OXALOACETATE DECARBOXYLASE ALPHA CHAIN"/>
    <property type="match status" value="1"/>
</dbReference>
<dbReference type="GeneID" id="15393723"/>
<dbReference type="AlphaFoldDB" id="N0BGD7"/>
<keyword evidence="5" id="KW-1185">Reference proteome</keyword>
<feature type="domain" description="Lipoyl-binding" evidence="3">
    <location>
        <begin position="64"/>
        <end position="138"/>
    </location>
</feature>
<dbReference type="Pfam" id="PF00364">
    <property type="entry name" value="Biotin_lipoyl"/>
    <property type="match status" value="1"/>
</dbReference>
<dbReference type="RefSeq" id="WP_015591644.1">
    <property type="nucleotide sequence ID" value="NC_021169.1"/>
</dbReference>